<accession>A0A3Q0T7P2</accession>
<reference evidence="2" key="2">
    <citation type="submission" date="2025-09" db="UniProtKB">
        <authorList>
            <consortium name="Ensembl"/>
        </authorList>
    </citation>
    <scope>IDENTIFICATION</scope>
</reference>
<name>A0A3Q0T7P2_AMPCI</name>
<keyword evidence="1" id="KW-0812">Transmembrane</keyword>
<keyword evidence="3" id="KW-1185">Reference proteome</keyword>
<feature type="transmembrane region" description="Helical" evidence="1">
    <location>
        <begin position="38"/>
        <end position="59"/>
    </location>
</feature>
<dbReference type="Ensembl" id="ENSACIT00000030881.1">
    <property type="protein sequence ID" value="ENSACIP00000030090.1"/>
    <property type="gene ID" value="ENSACIG00000023290.1"/>
</dbReference>
<dbReference type="InterPro" id="IPR029365">
    <property type="entry name" value="TMEM238"/>
</dbReference>
<evidence type="ECO:0000313" key="3">
    <source>
        <dbReference type="Proteomes" id="UP000261340"/>
    </source>
</evidence>
<keyword evidence="1" id="KW-1133">Transmembrane helix</keyword>
<dbReference type="OMA" id="FASLRYW"/>
<sequence length="72" mass="8373">MTFIGRCLVFFFGALFLDAVGLILFFIGIFAPLNFWDFFVFSGPLLMFLSLVLWIFWYLGNLEVPVEELLPQ</sequence>
<dbReference type="GeneTree" id="ENSGT00940000164189"/>
<dbReference type="AlphaFoldDB" id="A0A3Q0T7P2"/>
<protein>
    <submittedName>
        <fullName evidence="2">Transmembrane protein 238 like</fullName>
    </submittedName>
</protein>
<organism evidence="2 3">
    <name type="scientific">Amphilophus citrinellus</name>
    <name type="common">Midas cichlid</name>
    <name type="synonym">Cichlasoma citrinellum</name>
    <dbReference type="NCBI Taxonomy" id="61819"/>
    <lineage>
        <taxon>Eukaryota</taxon>
        <taxon>Metazoa</taxon>
        <taxon>Chordata</taxon>
        <taxon>Craniata</taxon>
        <taxon>Vertebrata</taxon>
        <taxon>Euteleostomi</taxon>
        <taxon>Actinopterygii</taxon>
        <taxon>Neopterygii</taxon>
        <taxon>Teleostei</taxon>
        <taxon>Neoteleostei</taxon>
        <taxon>Acanthomorphata</taxon>
        <taxon>Ovalentaria</taxon>
        <taxon>Cichlomorphae</taxon>
        <taxon>Cichliformes</taxon>
        <taxon>Cichlidae</taxon>
        <taxon>New World cichlids</taxon>
        <taxon>Cichlasomatinae</taxon>
        <taxon>Heroini</taxon>
        <taxon>Amphilophus</taxon>
    </lineage>
</organism>
<keyword evidence="1" id="KW-0472">Membrane</keyword>
<dbReference type="Proteomes" id="UP000261340">
    <property type="component" value="Unplaced"/>
</dbReference>
<proteinExistence type="predicted"/>
<evidence type="ECO:0000256" key="1">
    <source>
        <dbReference type="SAM" id="Phobius"/>
    </source>
</evidence>
<dbReference type="STRING" id="61819.ENSACIP00000030090"/>
<evidence type="ECO:0000313" key="2">
    <source>
        <dbReference type="Ensembl" id="ENSACIP00000030090.1"/>
    </source>
</evidence>
<feature type="transmembrane region" description="Helical" evidence="1">
    <location>
        <begin position="7"/>
        <end position="32"/>
    </location>
</feature>
<dbReference type="PANTHER" id="PTHR28613">
    <property type="entry name" value="SI:CH211-232M10.4-RELATED"/>
    <property type="match status" value="1"/>
</dbReference>
<dbReference type="Pfam" id="PF15125">
    <property type="entry name" value="TMEM238"/>
    <property type="match status" value="1"/>
</dbReference>
<dbReference type="PANTHER" id="PTHR28613:SF2">
    <property type="entry name" value="TRANSMEMBRANE PROTEIN 238-LIKE"/>
    <property type="match status" value="1"/>
</dbReference>
<reference evidence="2" key="1">
    <citation type="submission" date="2025-08" db="UniProtKB">
        <authorList>
            <consortium name="Ensembl"/>
        </authorList>
    </citation>
    <scope>IDENTIFICATION</scope>
</reference>